<accession>A0A371D3P6</accession>
<evidence type="ECO:0000313" key="2">
    <source>
        <dbReference type="EMBL" id="RDX47122.1"/>
    </source>
</evidence>
<keyword evidence="3" id="KW-1185">Reference proteome</keyword>
<gene>
    <name evidence="2" type="ORF">OH76DRAFT_796710</name>
</gene>
<reference evidence="2 3" key="1">
    <citation type="journal article" date="2018" name="Biotechnol. Biofuels">
        <title>Integrative visual omics of the white-rot fungus Polyporus brumalis exposes the biotechnological potential of its oxidative enzymes for delignifying raw plant biomass.</title>
        <authorList>
            <person name="Miyauchi S."/>
            <person name="Rancon A."/>
            <person name="Drula E."/>
            <person name="Hage H."/>
            <person name="Chaduli D."/>
            <person name="Favel A."/>
            <person name="Grisel S."/>
            <person name="Henrissat B."/>
            <person name="Herpoel-Gimbert I."/>
            <person name="Ruiz-Duenas F.J."/>
            <person name="Chevret D."/>
            <person name="Hainaut M."/>
            <person name="Lin J."/>
            <person name="Wang M."/>
            <person name="Pangilinan J."/>
            <person name="Lipzen A."/>
            <person name="Lesage-Meessen L."/>
            <person name="Navarro D."/>
            <person name="Riley R."/>
            <person name="Grigoriev I.V."/>
            <person name="Zhou S."/>
            <person name="Raouche S."/>
            <person name="Rosso M.N."/>
        </authorList>
    </citation>
    <scope>NUCLEOTIDE SEQUENCE [LARGE SCALE GENOMIC DNA]</scope>
    <source>
        <strain evidence="2 3">BRFM 1820</strain>
    </source>
</reference>
<dbReference type="AlphaFoldDB" id="A0A371D3P6"/>
<evidence type="ECO:0000256" key="1">
    <source>
        <dbReference type="SAM" id="MobiDB-lite"/>
    </source>
</evidence>
<organism evidence="2 3">
    <name type="scientific">Lentinus brumalis</name>
    <dbReference type="NCBI Taxonomy" id="2498619"/>
    <lineage>
        <taxon>Eukaryota</taxon>
        <taxon>Fungi</taxon>
        <taxon>Dikarya</taxon>
        <taxon>Basidiomycota</taxon>
        <taxon>Agaricomycotina</taxon>
        <taxon>Agaricomycetes</taxon>
        <taxon>Polyporales</taxon>
        <taxon>Polyporaceae</taxon>
        <taxon>Lentinus</taxon>
    </lineage>
</organism>
<evidence type="ECO:0000313" key="3">
    <source>
        <dbReference type="Proteomes" id="UP000256964"/>
    </source>
</evidence>
<feature type="region of interest" description="Disordered" evidence="1">
    <location>
        <begin position="146"/>
        <end position="165"/>
    </location>
</feature>
<feature type="region of interest" description="Disordered" evidence="1">
    <location>
        <begin position="1"/>
        <end position="20"/>
    </location>
</feature>
<name>A0A371D3P6_9APHY</name>
<proteinExistence type="predicted"/>
<protein>
    <submittedName>
        <fullName evidence="2">Uncharacterized protein</fullName>
    </submittedName>
</protein>
<dbReference type="Proteomes" id="UP000256964">
    <property type="component" value="Unassembled WGS sequence"/>
</dbReference>
<sequence length="165" mass="18307">MPHLLDAHPESVYRSSRSGPRLTMPAGMSAELQGALHHKSHAGFTLCSLVWTALACDVHITRLCAAEARLRGSLRAYRVLWVPASRDIWICIRWLPGRPYRYTSICRLARCHILQSAAEVQYAGPLYVCSKVSPVLDSRVLRGRSRSSSHNVVGGRNAHTPPVQT</sequence>
<feature type="compositionally biased region" description="Basic and acidic residues" evidence="1">
    <location>
        <begin position="1"/>
        <end position="11"/>
    </location>
</feature>
<dbReference type="EMBL" id="KZ857421">
    <property type="protein sequence ID" value="RDX47122.1"/>
    <property type="molecule type" value="Genomic_DNA"/>
</dbReference>